<sequence length="130" mass="14445">MPDSMETRRARKVEFIALFRGSGLTLREAAERCVLTRSTMKSYVDGGGLPGERPLLLLRGYMALNKAFKDDPAGRPHHICARPPDVSGCDAASRHSLIPFPVRERLEPRILHPDLRRGHAPISLLTAHSI</sequence>
<dbReference type="KEGG" id="moc:BB934_45600"/>
<proteinExistence type="predicted"/>
<evidence type="ECO:0000313" key="1">
    <source>
        <dbReference type="EMBL" id="ANY85498.1"/>
    </source>
</evidence>
<geneLocation type="plasmid" evidence="1">
    <name>unnamed5</name>
</geneLocation>
<dbReference type="RefSeq" id="WP_099516270.1">
    <property type="nucleotide sequence ID" value="NZ_CP016621.1"/>
</dbReference>
<dbReference type="AlphaFoldDB" id="A0A1B2EZZ7"/>
<protein>
    <submittedName>
        <fullName evidence="1">Uncharacterized protein</fullName>
    </submittedName>
</protein>
<gene>
    <name evidence="1" type="ORF">BB934_45600</name>
</gene>
<name>A0A1B2EZZ7_9HYPH</name>
<accession>A0A1B2EZZ7</accession>
<keyword evidence="1" id="KW-0614">Plasmid</keyword>
<reference evidence="1" key="1">
    <citation type="submission" date="2016-07" db="EMBL/GenBank/DDBJ databases">
        <title>Microvirga ossetica sp. nov. a new species of rhizobia isolated from root nodules of the legume species Vicia alpestris Steven originated from North Ossetia region in the Caucasus.</title>
        <authorList>
            <person name="Safronova V.I."/>
            <person name="Kuznetsova I.G."/>
            <person name="Sazanova A.L."/>
            <person name="Belimov A."/>
            <person name="Andronov E."/>
            <person name="Osledkin Y.S."/>
            <person name="Onishchuk O.P."/>
            <person name="Kurchak O.N."/>
            <person name="Shaposhnikov A.I."/>
            <person name="Willems A."/>
            <person name="Tikhonovich I.A."/>
        </authorList>
    </citation>
    <scope>NUCLEOTIDE SEQUENCE [LARGE SCALE GENOMIC DNA]</scope>
    <source>
        <strain evidence="1">V5/3M</strain>
        <plasmid evidence="1">unnamed5</plasmid>
    </source>
</reference>
<organism evidence="1">
    <name type="scientific">Microvirga ossetica</name>
    <dbReference type="NCBI Taxonomy" id="1882682"/>
    <lineage>
        <taxon>Bacteria</taxon>
        <taxon>Pseudomonadati</taxon>
        <taxon>Pseudomonadota</taxon>
        <taxon>Alphaproteobacteria</taxon>
        <taxon>Hyphomicrobiales</taxon>
        <taxon>Methylobacteriaceae</taxon>
        <taxon>Microvirga</taxon>
    </lineage>
</organism>
<dbReference type="EMBL" id="CP016621">
    <property type="protein sequence ID" value="ANY85498.1"/>
    <property type="molecule type" value="Genomic_DNA"/>
</dbReference>